<sequence length="78" mass="8705">MDASECHPVPVKYPDQRFVRLSPELRWTSPRMTITTLTYVHGIWRGGGVRGCVFDSGADRTRVSPHLLPSSDRPGSPL</sequence>
<dbReference type="Proteomes" id="UP001157502">
    <property type="component" value="Chromosome 22"/>
</dbReference>
<accession>A0ACC2FTZ3</accession>
<gene>
    <name evidence="1" type="ORF">DPEC_G00252790</name>
</gene>
<dbReference type="EMBL" id="CM055749">
    <property type="protein sequence ID" value="KAJ7994757.1"/>
    <property type="molecule type" value="Genomic_DNA"/>
</dbReference>
<proteinExistence type="predicted"/>
<protein>
    <submittedName>
        <fullName evidence="1">Uncharacterized protein</fullName>
    </submittedName>
</protein>
<evidence type="ECO:0000313" key="1">
    <source>
        <dbReference type="EMBL" id="KAJ7994757.1"/>
    </source>
</evidence>
<reference evidence="1" key="1">
    <citation type="submission" date="2021-05" db="EMBL/GenBank/DDBJ databases">
        <authorList>
            <person name="Pan Q."/>
            <person name="Jouanno E."/>
            <person name="Zahm M."/>
            <person name="Klopp C."/>
            <person name="Cabau C."/>
            <person name="Louis A."/>
            <person name="Berthelot C."/>
            <person name="Parey E."/>
            <person name="Roest Crollius H."/>
            <person name="Montfort J."/>
            <person name="Robinson-Rechavi M."/>
            <person name="Bouchez O."/>
            <person name="Lampietro C."/>
            <person name="Lopez Roques C."/>
            <person name="Donnadieu C."/>
            <person name="Postlethwait J."/>
            <person name="Bobe J."/>
            <person name="Dillon D."/>
            <person name="Chandos A."/>
            <person name="von Hippel F."/>
            <person name="Guiguen Y."/>
        </authorList>
    </citation>
    <scope>NUCLEOTIDE SEQUENCE</scope>
    <source>
        <strain evidence="1">YG-Jan2019</strain>
    </source>
</reference>
<organism evidence="1 2">
    <name type="scientific">Dallia pectoralis</name>
    <name type="common">Alaska blackfish</name>
    <dbReference type="NCBI Taxonomy" id="75939"/>
    <lineage>
        <taxon>Eukaryota</taxon>
        <taxon>Metazoa</taxon>
        <taxon>Chordata</taxon>
        <taxon>Craniata</taxon>
        <taxon>Vertebrata</taxon>
        <taxon>Euteleostomi</taxon>
        <taxon>Actinopterygii</taxon>
        <taxon>Neopterygii</taxon>
        <taxon>Teleostei</taxon>
        <taxon>Protacanthopterygii</taxon>
        <taxon>Esociformes</taxon>
        <taxon>Umbridae</taxon>
        <taxon>Dallia</taxon>
    </lineage>
</organism>
<name>A0ACC2FTZ3_DALPE</name>
<comment type="caution">
    <text evidence="1">The sequence shown here is derived from an EMBL/GenBank/DDBJ whole genome shotgun (WGS) entry which is preliminary data.</text>
</comment>
<keyword evidence="2" id="KW-1185">Reference proteome</keyword>
<evidence type="ECO:0000313" key="2">
    <source>
        <dbReference type="Proteomes" id="UP001157502"/>
    </source>
</evidence>